<dbReference type="AlphaFoldDB" id="A0A2V1EDS0"/>
<organism evidence="2 3">
    <name type="scientific">Periconia macrospinosa</name>
    <dbReference type="NCBI Taxonomy" id="97972"/>
    <lineage>
        <taxon>Eukaryota</taxon>
        <taxon>Fungi</taxon>
        <taxon>Dikarya</taxon>
        <taxon>Ascomycota</taxon>
        <taxon>Pezizomycotina</taxon>
        <taxon>Dothideomycetes</taxon>
        <taxon>Pleosporomycetidae</taxon>
        <taxon>Pleosporales</taxon>
        <taxon>Massarineae</taxon>
        <taxon>Periconiaceae</taxon>
        <taxon>Periconia</taxon>
    </lineage>
</organism>
<accession>A0A2V1EDS0</accession>
<keyword evidence="1" id="KW-0472">Membrane</keyword>
<evidence type="ECO:0000313" key="2">
    <source>
        <dbReference type="EMBL" id="PVI08496.1"/>
    </source>
</evidence>
<keyword evidence="1" id="KW-1133">Transmembrane helix</keyword>
<keyword evidence="1" id="KW-0812">Transmembrane</keyword>
<name>A0A2V1EDS0_9PLEO</name>
<proteinExistence type="predicted"/>
<reference evidence="2 3" key="1">
    <citation type="journal article" date="2018" name="Sci. Rep.">
        <title>Comparative genomics provides insights into the lifestyle and reveals functional heterogeneity of dark septate endophytic fungi.</title>
        <authorList>
            <person name="Knapp D.G."/>
            <person name="Nemeth J.B."/>
            <person name="Barry K."/>
            <person name="Hainaut M."/>
            <person name="Henrissat B."/>
            <person name="Johnson J."/>
            <person name="Kuo A."/>
            <person name="Lim J.H.P."/>
            <person name="Lipzen A."/>
            <person name="Nolan M."/>
            <person name="Ohm R.A."/>
            <person name="Tamas L."/>
            <person name="Grigoriev I.V."/>
            <person name="Spatafora J.W."/>
            <person name="Nagy L.G."/>
            <person name="Kovacs G.M."/>
        </authorList>
    </citation>
    <scope>NUCLEOTIDE SEQUENCE [LARGE SCALE GENOMIC DNA]</scope>
    <source>
        <strain evidence="2 3">DSE2036</strain>
    </source>
</reference>
<dbReference type="EMBL" id="KZ805300">
    <property type="protein sequence ID" value="PVI08496.1"/>
    <property type="molecule type" value="Genomic_DNA"/>
</dbReference>
<sequence length="123" mass="13720">MSDFDTSCCIPGYQQRGTIFATRQWLHSSHHTHRRACICVSWPCQPQSHSVSCARSRDVSQDTQLDARHAQTISTPTFIYRLVLSGSMLASMSRLKGVVVVVVVVSYGFACFIVRGGWWPLGT</sequence>
<keyword evidence="3" id="KW-1185">Reference proteome</keyword>
<feature type="transmembrane region" description="Helical" evidence="1">
    <location>
        <begin position="97"/>
        <end position="118"/>
    </location>
</feature>
<gene>
    <name evidence="2" type="ORF">DM02DRAFT_4175</name>
</gene>
<evidence type="ECO:0000256" key="1">
    <source>
        <dbReference type="SAM" id="Phobius"/>
    </source>
</evidence>
<protein>
    <submittedName>
        <fullName evidence="2">Uncharacterized protein</fullName>
    </submittedName>
</protein>
<dbReference type="Proteomes" id="UP000244855">
    <property type="component" value="Unassembled WGS sequence"/>
</dbReference>
<evidence type="ECO:0000313" key="3">
    <source>
        <dbReference type="Proteomes" id="UP000244855"/>
    </source>
</evidence>